<dbReference type="Proteomes" id="UP000239415">
    <property type="component" value="Unassembled WGS sequence"/>
</dbReference>
<evidence type="ECO:0000313" key="3">
    <source>
        <dbReference type="Proteomes" id="UP000239415"/>
    </source>
</evidence>
<accession>A0A2T0JLX1</accession>
<reference evidence="2 3" key="1">
    <citation type="submission" date="2018-03" db="EMBL/GenBank/DDBJ databases">
        <title>Genomic Encyclopedia of Archaeal and Bacterial Type Strains, Phase II (KMG-II): from individual species to whole genera.</title>
        <authorList>
            <person name="Goeker M."/>
        </authorList>
    </citation>
    <scope>NUCLEOTIDE SEQUENCE [LARGE SCALE GENOMIC DNA]</scope>
    <source>
        <strain evidence="2 3">DSM 43146</strain>
    </source>
</reference>
<keyword evidence="3" id="KW-1185">Reference proteome</keyword>
<dbReference type="AlphaFoldDB" id="A0A2T0JLX1"/>
<keyword evidence="1" id="KW-1133">Transmembrane helix</keyword>
<comment type="caution">
    <text evidence="2">The sequence shown here is derived from an EMBL/GenBank/DDBJ whole genome shotgun (WGS) entry which is preliminary data.</text>
</comment>
<dbReference type="OrthoDB" id="3298833at2"/>
<dbReference type="EMBL" id="PVMZ01000040">
    <property type="protein sequence ID" value="PRX08429.1"/>
    <property type="molecule type" value="Genomic_DNA"/>
</dbReference>
<protein>
    <submittedName>
        <fullName evidence="2">Uncharacterized protein</fullName>
    </submittedName>
</protein>
<gene>
    <name evidence="2" type="ORF">CLV67_14028</name>
</gene>
<sequence>MKWQRIAAIPLFVIGFAGATASHIFPLNDYLPEIVETLVVWVGVACVIGGVALWVRSSSTSQD</sequence>
<name>A0A2T0JLX1_9ACTN</name>
<evidence type="ECO:0000256" key="1">
    <source>
        <dbReference type="SAM" id="Phobius"/>
    </source>
</evidence>
<keyword evidence="1" id="KW-0812">Transmembrane</keyword>
<proteinExistence type="predicted"/>
<evidence type="ECO:0000313" key="2">
    <source>
        <dbReference type="EMBL" id="PRX08429.1"/>
    </source>
</evidence>
<keyword evidence="1" id="KW-0472">Membrane</keyword>
<dbReference type="RefSeq" id="WP_106330810.1">
    <property type="nucleotide sequence ID" value="NZ_BOMO01000181.1"/>
</dbReference>
<feature type="transmembrane region" description="Helical" evidence="1">
    <location>
        <begin position="38"/>
        <end position="55"/>
    </location>
</feature>
<organism evidence="2 3">
    <name type="scientific">Actinoplanes italicus</name>
    <dbReference type="NCBI Taxonomy" id="113567"/>
    <lineage>
        <taxon>Bacteria</taxon>
        <taxon>Bacillati</taxon>
        <taxon>Actinomycetota</taxon>
        <taxon>Actinomycetes</taxon>
        <taxon>Micromonosporales</taxon>
        <taxon>Micromonosporaceae</taxon>
        <taxon>Actinoplanes</taxon>
    </lineage>
</organism>